<protein>
    <submittedName>
        <fullName evidence="1">Uncharacterized protein</fullName>
    </submittedName>
</protein>
<keyword evidence="2" id="KW-1185">Reference proteome</keyword>
<comment type="caution">
    <text evidence="1">The sequence shown here is derived from an EMBL/GenBank/DDBJ whole genome shotgun (WGS) entry which is preliminary data.</text>
</comment>
<dbReference type="Proteomes" id="UP001390339">
    <property type="component" value="Unassembled WGS sequence"/>
</dbReference>
<evidence type="ECO:0000313" key="2">
    <source>
        <dbReference type="Proteomes" id="UP001390339"/>
    </source>
</evidence>
<reference evidence="1 2" key="1">
    <citation type="journal article" date="2024" name="IMA Fungus">
        <title>Apiospora arundinis, a panoply of carbohydrate-active enzymes and secondary metabolites.</title>
        <authorList>
            <person name="Sorensen T."/>
            <person name="Petersen C."/>
            <person name="Muurmann A.T."/>
            <person name="Christiansen J.V."/>
            <person name="Brundto M.L."/>
            <person name="Overgaard C.K."/>
            <person name="Boysen A.T."/>
            <person name="Wollenberg R.D."/>
            <person name="Larsen T.O."/>
            <person name="Sorensen J.L."/>
            <person name="Nielsen K.L."/>
            <person name="Sondergaard T.E."/>
        </authorList>
    </citation>
    <scope>NUCLEOTIDE SEQUENCE [LARGE SCALE GENOMIC DNA]</scope>
    <source>
        <strain evidence="1 2">AAU 773</strain>
    </source>
</reference>
<gene>
    <name evidence="1" type="ORF">PGQ11_014039</name>
</gene>
<organism evidence="1 2">
    <name type="scientific">Apiospora arundinis</name>
    <dbReference type="NCBI Taxonomy" id="335852"/>
    <lineage>
        <taxon>Eukaryota</taxon>
        <taxon>Fungi</taxon>
        <taxon>Dikarya</taxon>
        <taxon>Ascomycota</taxon>
        <taxon>Pezizomycotina</taxon>
        <taxon>Sordariomycetes</taxon>
        <taxon>Xylariomycetidae</taxon>
        <taxon>Amphisphaeriales</taxon>
        <taxon>Apiosporaceae</taxon>
        <taxon>Apiospora</taxon>
    </lineage>
</organism>
<dbReference type="EMBL" id="JAPCWZ010000009">
    <property type="protein sequence ID" value="KAK8851560.1"/>
    <property type="molecule type" value="Genomic_DNA"/>
</dbReference>
<proteinExistence type="predicted"/>
<name>A0ABR2HRV5_9PEZI</name>
<accession>A0ABR2HRV5</accession>
<sequence>MSKLMSWTHCCIMASKELDASSTSSNEARYQLKDVAELASMERSIVSWRKHILHSAFALERKRPCLKIDGYLRTAYAKIAHQPTVPKSGLREPLLLLKMALRQLMIICDFDKQTPVKVSEAPNASRGADDAWLTIQLQYTKACLLLLIRIFWLVLPDFLEWWEEFESSLRNKDWLKQFILDSRKSERLAVVNRERLPRVLEEFRRQTKAIESGKGSQKGLDMEMLM</sequence>
<evidence type="ECO:0000313" key="1">
    <source>
        <dbReference type="EMBL" id="KAK8851560.1"/>
    </source>
</evidence>